<keyword evidence="4" id="KW-1185">Reference proteome</keyword>
<dbReference type="SUPFAM" id="SSF54593">
    <property type="entry name" value="Glyoxalase/Bleomycin resistance protein/Dihydroxybiphenyl dioxygenase"/>
    <property type="match status" value="1"/>
</dbReference>
<comment type="caution">
    <text evidence="3">The sequence shown here is derived from an EMBL/GenBank/DDBJ whole genome shotgun (WGS) entry which is preliminary data.</text>
</comment>
<dbReference type="InterPro" id="IPR004360">
    <property type="entry name" value="Glyas_Fos-R_dOase_dom"/>
</dbReference>
<protein>
    <submittedName>
        <fullName evidence="3">FosA family fosfomycin resistance glutathione transferase</fullName>
    </submittedName>
</protein>
<proteinExistence type="predicted"/>
<evidence type="ECO:0000313" key="3">
    <source>
        <dbReference type="EMBL" id="GFR37621.1"/>
    </source>
</evidence>
<sequence length="130" mass="14827">MKVTGFSHVTIRVSDLDRSLAFYCDQLHMTLRHRGRTDAYLEWGIAWICLIQKEGAVRAGEDSCGVDHIAFYIAEADFQDVVQHLREQGIPIVRGPVKRGQGWSVNFLDPDGTQLELHTSTLDKRMEVWV</sequence>
<gene>
    <name evidence="3" type="ORF">PRECH8_09170</name>
</gene>
<dbReference type="Proteomes" id="UP000654993">
    <property type="component" value="Unassembled WGS sequence"/>
</dbReference>
<dbReference type="InterPro" id="IPR029068">
    <property type="entry name" value="Glyas_Bleomycin-R_OHBP_Dase"/>
</dbReference>
<organism evidence="3 4">
    <name type="scientific">Insulibacter thermoxylanivorax</name>
    <dbReference type="NCBI Taxonomy" id="2749268"/>
    <lineage>
        <taxon>Bacteria</taxon>
        <taxon>Bacillati</taxon>
        <taxon>Bacillota</taxon>
        <taxon>Bacilli</taxon>
        <taxon>Bacillales</taxon>
        <taxon>Paenibacillaceae</taxon>
        <taxon>Insulibacter</taxon>
    </lineage>
</organism>
<dbReference type="EMBL" id="BMAQ01000006">
    <property type="protein sequence ID" value="GFR37621.1"/>
    <property type="molecule type" value="Genomic_DNA"/>
</dbReference>
<dbReference type="InterPro" id="IPR051332">
    <property type="entry name" value="Fosfomycin_Res_Enzymes"/>
</dbReference>
<reference evidence="3" key="2">
    <citation type="journal article" date="2021" name="Data Brief">
        <title>Draft genome sequence data of the facultative, thermophilic, xylanolytic bacterium Paenibacillus sp. strain DA-C8.</title>
        <authorList>
            <person name="Chhe C."/>
            <person name="Uke A."/>
            <person name="Baramee S."/>
            <person name="Ungkulpasvich U."/>
            <person name="Tachaapaikoon C."/>
            <person name="Pason P."/>
            <person name="Waeonukul R."/>
            <person name="Ratanakhanokchai K."/>
            <person name="Kosugi A."/>
        </authorList>
    </citation>
    <scope>NUCLEOTIDE SEQUENCE</scope>
    <source>
        <strain evidence="3">DA-C8</strain>
    </source>
</reference>
<dbReference type="InterPro" id="IPR037523">
    <property type="entry name" value="VOC_core"/>
</dbReference>
<dbReference type="RefSeq" id="WP_200965909.1">
    <property type="nucleotide sequence ID" value="NZ_BMAQ01000006.1"/>
</dbReference>
<evidence type="ECO:0000313" key="4">
    <source>
        <dbReference type="Proteomes" id="UP000654993"/>
    </source>
</evidence>
<dbReference type="GO" id="GO:0016740">
    <property type="term" value="F:transferase activity"/>
    <property type="evidence" value="ECO:0007669"/>
    <property type="project" value="UniProtKB-KW"/>
</dbReference>
<dbReference type="PANTHER" id="PTHR36113:SF6">
    <property type="entry name" value="FOSFOMYCIN RESISTANCE PROTEIN FOSX"/>
    <property type="match status" value="1"/>
</dbReference>
<dbReference type="PROSITE" id="PS51819">
    <property type="entry name" value="VOC"/>
    <property type="match status" value="1"/>
</dbReference>
<dbReference type="Gene3D" id="3.10.180.10">
    <property type="entry name" value="2,3-Dihydroxybiphenyl 1,2-Dioxygenase, domain 1"/>
    <property type="match status" value="1"/>
</dbReference>
<name>A0A916QFL7_9BACL</name>
<dbReference type="Pfam" id="PF00903">
    <property type="entry name" value="Glyoxalase"/>
    <property type="match status" value="1"/>
</dbReference>
<keyword evidence="1" id="KW-0479">Metal-binding</keyword>
<reference evidence="3" key="1">
    <citation type="submission" date="2020-08" db="EMBL/GenBank/DDBJ databases">
        <authorList>
            <person name="Uke A."/>
            <person name="Chhe C."/>
            <person name="Baramee S."/>
            <person name="Kosugi A."/>
        </authorList>
    </citation>
    <scope>NUCLEOTIDE SEQUENCE</scope>
    <source>
        <strain evidence="3">DA-C8</strain>
    </source>
</reference>
<keyword evidence="3" id="KW-0808">Transferase</keyword>
<accession>A0A916QFL7</accession>
<dbReference type="PANTHER" id="PTHR36113">
    <property type="entry name" value="LYASE, PUTATIVE-RELATED-RELATED"/>
    <property type="match status" value="1"/>
</dbReference>
<dbReference type="GO" id="GO:0046872">
    <property type="term" value="F:metal ion binding"/>
    <property type="evidence" value="ECO:0007669"/>
    <property type="project" value="UniProtKB-KW"/>
</dbReference>
<evidence type="ECO:0000256" key="1">
    <source>
        <dbReference type="ARBA" id="ARBA00022723"/>
    </source>
</evidence>
<feature type="domain" description="VOC" evidence="2">
    <location>
        <begin position="5"/>
        <end position="120"/>
    </location>
</feature>
<dbReference type="AlphaFoldDB" id="A0A916QFL7"/>
<evidence type="ECO:0000259" key="2">
    <source>
        <dbReference type="PROSITE" id="PS51819"/>
    </source>
</evidence>